<dbReference type="SUPFAM" id="SSF53383">
    <property type="entry name" value="PLP-dependent transferases"/>
    <property type="match status" value="1"/>
</dbReference>
<sequence>MTDAPDGSGYLLYHSIGQYPGKAQDMARGLAAFAETWGRADTAQWPMALGLRDRFLGRWRAILNAPEASLTTTENVTSAVAAILLALPDHHLRGRTVLIAEDCFPSNHFLLAGLADRLGFTLRTVPLRPGADWVEDEDFLAAWTPDVGLALVTWISSLTSHRVDVAAMVAHGRRMGSLIGVDVTQGAGLLPFDVRAPAVDFAVSTSLKWMCGSPGAGVLYVAPDLTAQSAPPLRGWFSQPDPFNWDLTRFSYAGDIRRFDSGTPAIMAAAASLPALDWHARQDKAALLAHNRALQSRLQDGVQTLGLPLASPASLDRRGGSLMLKLPSPEALQPALARLAQADVHADGRGRLLRLSPGAMTTAEGVDRALAALAGLRKG</sequence>
<dbReference type="EMBL" id="CP069370">
    <property type="protein sequence ID" value="QYZ69391.1"/>
    <property type="molecule type" value="Genomic_DNA"/>
</dbReference>
<dbReference type="Pfam" id="PF00266">
    <property type="entry name" value="Aminotran_5"/>
    <property type="match status" value="1"/>
</dbReference>
<dbReference type="Gene3D" id="3.40.640.10">
    <property type="entry name" value="Type I PLP-dependent aspartate aminotransferase-like (Major domain)"/>
    <property type="match status" value="1"/>
</dbReference>
<dbReference type="GO" id="GO:0030170">
    <property type="term" value="F:pyridoxal phosphate binding"/>
    <property type="evidence" value="ECO:0007669"/>
    <property type="project" value="InterPro"/>
</dbReference>
<dbReference type="InterPro" id="IPR000192">
    <property type="entry name" value="Aminotrans_V_dom"/>
</dbReference>
<evidence type="ECO:0000313" key="6">
    <source>
        <dbReference type="Proteomes" id="UP000826300"/>
    </source>
</evidence>
<reference evidence="5" key="1">
    <citation type="submission" date="2021-02" db="EMBL/GenBank/DDBJ databases">
        <title>Rhodobacter shimadae sp. nov., an aerobic anoxygenic phototrophic bacterium isolated from a hot spring.</title>
        <authorList>
            <person name="Muramatsu S."/>
            <person name="Haruta S."/>
            <person name="Hirose S."/>
            <person name="Hanada S."/>
        </authorList>
    </citation>
    <scope>NUCLEOTIDE SEQUENCE</scope>
    <source>
        <strain evidence="5">N10</strain>
    </source>
</reference>
<gene>
    <name evidence="5" type="ORF">JO391_16880</name>
</gene>
<evidence type="ECO:0000256" key="3">
    <source>
        <dbReference type="ARBA" id="ARBA00022898"/>
    </source>
</evidence>
<proteinExistence type="predicted"/>
<evidence type="ECO:0000256" key="2">
    <source>
        <dbReference type="ARBA" id="ARBA00022801"/>
    </source>
</evidence>
<dbReference type="Proteomes" id="UP000826300">
    <property type="component" value="Chromosome"/>
</dbReference>
<dbReference type="GO" id="GO:0043420">
    <property type="term" value="P:anthranilate metabolic process"/>
    <property type="evidence" value="ECO:0007669"/>
    <property type="project" value="TreeGrafter"/>
</dbReference>
<dbReference type="KEGG" id="nsm:JO391_16880"/>
<keyword evidence="2" id="KW-0378">Hydrolase</keyword>
<dbReference type="GO" id="GO:0005737">
    <property type="term" value="C:cytoplasm"/>
    <property type="evidence" value="ECO:0007669"/>
    <property type="project" value="InterPro"/>
</dbReference>
<dbReference type="InterPro" id="IPR015421">
    <property type="entry name" value="PyrdxlP-dep_Trfase_major"/>
</dbReference>
<keyword evidence="3" id="KW-0663">Pyridoxal phosphate</keyword>
<accession>A0A8G0ZQ32</accession>
<evidence type="ECO:0000259" key="4">
    <source>
        <dbReference type="Pfam" id="PF00266"/>
    </source>
</evidence>
<keyword evidence="1" id="KW-0662">Pyridine nucleotide biosynthesis</keyword>
<organism evidence="5 6">
    <name type="scientific">Neotabrizicola shimadae</name>
    <dbReference type="NCBI Taxonomy" id="2807096"/>
    <lineage>
        <taxon>Bacteria</taxon>
        <taxon>Pseudomonadati</taxon>
        <taxon>Pseudomonadota</taxon>
        <taxon>Alphaproteobacteria</taxon>
        <taxon>Rhodobacterales</taxon>
        <taxon>Paracoccaceae</taxon>
        <taxon>Neotabrizicola</taxon>
    </lineage>
</organism>
<dbReference type="GO" id="GO:0019441">
    <property type="term" value="P:L-tryptophan catabolic process to kynurenine"/>
    <property type="evidence" value="ECO:0007669"/>
    <property type="project" value="TreeGrafter"/>
</dbReference>
<dbReference type="GO" id="GO:0030429">
    <property type="term" value="F:kynureninase activity"/>
    <property type="evidence" value="ECO:0007669"/>
    <property type="project" value="InterPro"/>
</dbReference>
<dbReference type="InterPro" id="IPR015424">
    <property type="entry name" value="PyrdxlP-dep_Trfase"/>
</dbReference>
<dbReference type="AlphaFoldDB" id="A0A8G0ZQ32"/>
<feature type="domain" description="Aminotransferase class V" evidence="4">
    <location>
        <begin position="60"/>
        <end position="309"/>
    </location>
</feature>
<keyword evidence="5" id="KW-0808">Transferase</keyword>
<dbReference type="InterPro" id="IPR015422">
    <property type="entry name" value="PyrdxlP-dep_Trfase_small"/>
</dbReference>
<evidence type="ECO:0000256" key="1">
    <source>
        <dbReference type="ARBA" id="ARBA00022642"/>
    </source>
</evidence>
<dbReference type="PANTHER" id="PTHR14084">
    <property type="entry name" value="KYNURENINASE"/>
    <property type="match status" value="1"/>
</dbReference>
<dbReference type="InterPro" id="IPR010111">
    <property type="entry name" value="Kynureninase"/>
</dbReference>
<dbReference type="GO" id="GO:0008483">
    <property type="term" value="F:transaminase activity"/>
    <property type="evidence" value="ECO:0007669"/>
    <property type="project" value="UniProtKB-KW"/>
</dbReference>
<dbReference type="RefSeq" id="WP_220661609.1">
    <property type="nucleotide sequence ID" value="NZ_CP069370.1"/>
</dbReference>
<protein>
    <submittedName>
        <fullName evidence="5">Aminotransferase class V-fold PLP-dependent enzyme</fullName>
    </submittedName>
</protein>
<dbReference type="Gene3D" id="3.90.1150.10">
    <property type="entry name" value="Aspartate Aminotransferase, domain 1"/>
    <property type="match status" value="1"/>
</dbReference>
<keyword evidence="5" id="KW-0032">Aminotransferase</keyword>
<dbReference type="PANTHER" id="PTHR14084:SF0">
    <property type="entry name" value="KYNURENINASE"/>
    <property type="match status" value="1"/>
</dbReference>
<evidence type="ECO:0000313" key="5">
    <source>
        <dbReference type="EMBL" id="QYZ69391.1"/>
    </source>
</evidence>
<dbReference type="GO" id="GO:0009435">
    <property type="term" value="P:NAD+ biosynthetic process"/>
    <property type="evidence" value="ECO:0007669"/>
    <property type="project" value="InterPro"/>
</dbReference>
<name>A0A8G0ZQ32_9RHOB</name>
<keyword evidence="6" id="KW-1185">Reference proteome</keyword>